<name>A0A815D8S2_9BILA</name>
<evidence type="ECO:0000256" key="1">
    <source>
        <dbReference type="SAM" id="MobiDB-lite"/>
    </source>
</evidence>
<proteinExistence type="predicted"/>
<dbReference type="AlphaFoldDB" id="A0A815D8S2"/>
<protein>
    <submittedName>
        <fullName evidence="2">Uncharacterized protein</fullName>
    </submittedName>
</protein>
<evidence type="ECO:0000313" key="2">
    <source>
        <dbReference type="EMBL" id="CAF1297525.1"/>
    </source>
</evidence>
<organism evidence="2 3">
    <name type="scientific">Adineta steineri</name>
    <dbReference type="NCBI Taxonomy" id="433720"/>
    <lineage>
        <taxon>Eukaryota</taxon>
        <taxon>Metazoa</taxon>
        <taxon>Spiralia</taxon>
        <taxon>Gnathifera</taxon>
        <taxon>Rotifera</taxon>
        <taxon>Eurotatoria</taxon>
        <taxon>Bdelloidea</taxon>
        <taxon>Adinetida</taxon>
        <taxon>Adinetidae</taxon>
        <taxon>Adineta</taxon>
    </lineage>
</organism>
<reference evidence="2" key="1">
    <citation type="submission" date="2021-02" db="EMBL/GenBank/DDBJ databases">
        <authorList>
            <person name="Nowell W R."/>
        </authorList>
    </citation>
    <scope>NUCLEOTIDE SEQUENCE</scope>
</reference>
<dbReference type="Proteomes" id="UP000663877">
    <property type="component" value="Unassembled WGS sequence"/>
</dbReference>
<sequence>MTSEGKNSVDSNEGLVVPGHTVRFSEAVYTDDDSSPPPARLDGDGDITSSVKNQSNQRMRTRRQSGILKRRVNTITTADAPPIILSDEGLKAGRVSPFLNFPLFLTMTIRSIGIVFGDM</sequence>
<gene>
    <name evidence="2" type="ORF">BJG266_LOCUS32098</name>
</gene>
<dbReference type="EMBL" id="CAJNOI010000513">
    <property type="protein sequence ID" value="CAF1297525.1"/>
    <property type="molecule type" value="Genomic_DNA"/>
</dbReference>
<evidence type="ECO:0000313" key="3">
    <source>
        <dbReference type="Proteomes" id="UP000663877"/>
    </source>
</evidence>
<feature type="compositionally biased region" description="Polar residues" evidence="1">
    <location>
        <begin position="47"/>
        <end position="58"/>
    </location>
</feature>
<feature type="region of interest" description="Disordered" evidence="1">
    <location>
        <begin position="26"/>
        <end position="65"/>
    </location>
</feature>
<comment type="caution">
    <text evidence="2">The sequence shown here is derived from an EMBL/GenBank/DDBJ whole genome shotgun (WGS) entry which is preliminary data.</text>
</comment>
<accession>A0A815D8S2</accession>